<evidence type="ECO:0000313" key="2">
    <source>
        <dbReference type="EMBL" id="RXJ00691.1"/>
    </source>
</evidence>
<dbReference type="Gene3D" id="3.30.70.1320">
    <property type="entry name" value="Multidrug efflux transporter AcrB pore domain like"/>
    <property type="match status" value="1"/>
</dbReference>
<dbReference type="GO" id="GO:0042910">
    <property type="term" value="F:xenobiotic transmembrane transporter activity"/>
    <property type="evidence" value="ECO:0007669"/>
    <property type="project" value="TreeGrafter"/>
</dbReference>
<evidence type="ECO:0000256" key="1">
    <source>
        <dbReference type="SAM" id="Phobius"/>
    </source>
</evidence>
<dbReference type="EMBL" id="QOUX01000037">
    <property type="protein sequence ID" value="RXJ00691.1"/>
    <property type="molecule type" value="Genomic_DNA"/>
</dbReference>
<comment type="caution">
    <text evidence="2">The sequence shown here is derived from an EMBL/GenBank/DDBJ whole genome shotgun (WGS) entry which is preliminary data.</text>
</comment>
<feature type="transmembrane region" description="Helical" evidence="1">
    <location>
        <begin position="12"/>
        <end position="30"/>
    </location>
</feature>
<dbReference type="SUPFAM" id="SSF82866">
    <property type="entry name" value="Multidrug efflux transporter AcrB transmembrane domain"/>
    <property type="match status" value="2"/>
</dbReference>
<dbReference type="Pfam" id="PF00873">
    <property type="entry name" value="ACR_tran"/>
    <property type="match status" value="1"/>
</dbReference>
<protein>
    <submittedName>
        <fullName evidence="2">Efflux RND transporter permease subunit</fullName>
    </submittedName>
</protein>
<dbReference type="PRINTS" id="PR00702">
    <property type="entry name" value="ACRIFLAVINRP"/>
</dbReference>
<dbReference type="OrthoDB" id="9757876at2"/>
<dbReference type="Gene3D" id="3.30.70.1440">
    <property type="entry name" value="Multidrug efflux transporter AcrB pore domain"/>
    <property type="match status" value="1"/>
</dbReference>
<gene>
    <name evidence="2" type="ORF">DS745_11580</name>
</gene>
<feature type="transmembrane region" description="Helical" evidence="1">
    <location>
        <begin position="860"/>
        <end position="880"/>
    </location>
</feature>
<dbReference type="RefSeq" id="WP_129078383.1">
    <property type="nucleotide sequence ID" value="NZ_QOUX01000037.1"/>
</dbReference>
<evidence type="ECO:0000313" key="3">
    <source>
        <dbReference type="Proteomes" id="UP000290649"/>
    </source>
</evidence>
<name>A0A4V1LGE8_9BACI</name>
<feature type="transmembrane region" description="Helical" evidence="1">
    <location>
        <begin position="382"/>
        <end position="407"/>
    </location>
</feature>
<feature type="transmembrane region" description="Helical" evidence="1">
    <location>
        <begin position="519"/>
        <end position="536"/>
    </location>
</feature>
<keyword evidence="1" id="KW-0812">Transmembrane</keyword>
<dbReference type="Gene3D" id="1.20.1640.10">
    <property type="entry name" value="Multidrug efflux transporter AcrB transmembrane domain"/>
    <property type="match status" value="2"/>
</dbReference>
<accession>A0A4V1LGE8</accession>
<sequence>MNFLRFLIQRKKLVSLMVLFIFMIGMYVAGKLDRELFPSISFDGATIYANAGQMSTLDVEQQVTKPIEQLLQNIKGIKSISSSSSVGVSSIMVEVDEGSGDEVFKEIEVAIKGLENQLTGVNHISAHQFSTDQPYEFYMTITDGEMEAMTSFAQKVLKPRLEALPEVREVGLEGIEKTNVIVELNVAKLEQVGVSPQQIIQSIQQLNVDTSVATLEKEVGKPIVRWTTSMTNIEDIKNIDILTPTGVNKIRDLANIYEDKTIASSIGWNNGTNEFIFVQIGRVKDVTQVEMAASVRKEIEKIRNEGLVNGFRFEELVAQADYVTNSIDGVSTNVVIGGIIALLILILFLRNVRATMIIGLSIPLSILLTFITMYFFDYSFNMLTLIGLGLGIGMMVDSSIVILESIYRKKEEGGLNNLEAVLTGVKEVATAVLASMLTTIVVFVPIGLLGGEMGQFMIILSMIVVITLVSSVIVAFTLIPTLSENFLKLAIKKGNREGAIVASYGNLVTWITRKKRNRYGIIALFCIIFIGSLLLITKIPMTVMPDVLNRYAEVMVQLERGLTPSEREEIALKIHENISVIEDVESNLIMDNVGAFYLLVNMTPEENATMEQSEVNEAMYRAIRELETNYRIVSVGAAGFSGPSFPVALEIKGEDFETLSTISEDLIKELSGIEGLVGITSTANNTIMEEQITFKAAGLEEHGVTTSQLFSQFQEWSARIPVGELKNDSNSPIFVTTNVAINNKDQLLNLEISTINGSEPIATFIELNKIEVPTEVTRKDGERIVTVMADIEGRDLGSINRDIEQVLNNYQEPIGYSVKTSGSLAEQKEAQQDMLVILGIAIFLVYVVMTVQFNSFIHPLIVMSIIPMTVTGALLGLLLTQSELSIMSGMGMVFLIGIVLNNAILLIDRTKQLRTIGYGIGEAIVEAGKNRMRPIFMTTLTTVGGMLPLAISSGAASNYQSPLAIVIISGLLFATLITLVLIPSVYLLFEDVKRGMYRLFKRKPVVSGAEESSLSSTNSIKEQI</sequence>
<feature type="transmembrane region" description="Helical" evidence="1">
    <location>
        <begin position="935"/>
        <end position="957"/>
    </location>
</feature>
<dbReference type="Gene3D" id="3.30.2090.10">
    <property type="entry name" value="Multidrug efflux transporter AcrB TolC docking domain, DN and DC subdomains"/>
    <property type="match status" value="2"/>
</dbReference>
<dbReference type="SUPFAM" id="SSF82714">
    <property type="entry name" value="Multidrug efflux transporter AcrB TolC docking domain, DN and DC subdomains"/>
    <property type="match status" value="1"/>
</dbReference>
<dbReference type="Gene3D" id="3.30.70.1430">
    <property type="entry name" value="Multidrug efflux transporter AcrB pore domain"/>
    <property type="match status" value="2"/>
</dbReference>
<feature type="transmembrane region" description="Helical" evidence="1">
    <location>
        <begin position="834"/>
        <end position="853"/>
    </location>
</feature>
<dbReference type="GO" id="GO:0005886">
    <property type="term" value="C:plasma membrane"/>
    <property type="evidence" value="ECO:0007669"/>
    <property type="project" value="TreeGrafter"/>
</dbReference>
<proteinExistence type="predicted"/>
<feature type="transmembrane region" description="Helical" evidence="1">
    <location>
        <begin position="886"/>
        <end position="907"/>
    </location>
</feature>
<feature type="transmembrane region" description="Helical" evidence="1">
    <location>
        <begin position="963"/>
        <end position="989"/>
    </location>
</feature>
<feature type="transmembrane region" description="Helical" evidence="1">
    <location>
        <begin position="356"/>
        <end position="376"/>
    </location>
</feature>
<keyword evidence="1" id="KW-0472">Membrane</keyword>
<dbReference type="Proteomes" id="UP000290649">
    <property type="component" value="Unassembled WGS sequence"/>
</dbReference>
<feature type="transmembrane region" description="Helical" evidence="1">
    <location>
        <begin position="456"/>
        <end position="479"/>
    </location>
</feature>
<feature type="transmembrane region" description="Helical" evidence="1">
    <location>
        <begin position="330"/>
        <end position="349"/>
    </location>
</feature>
<dbReference type="InterPro" id="IPR001036">
    <property type="entry name" value="Acrflvin-R"/>
</dbReference>
<dbReference type="AlphaFoldDB" id="A0A4V1LGE8"/>
<keyword evidence="1" id="KW-1133">Transmembrane helix</keyword>
<feature type="transmembrane region" description="Helical" evidence="1">
    <location>
        <begin position="428"/>
        <end position="450"/>
    </location>
</feature>
<dbReference type="PANTHER" id="PTHR32063">
    <property type="match status" value="1"/>
</dbReference>
<dbReference type="SUPFAM" id="SSF82693">
    <property type="entry name" value="Multidrug efflux transporter AcrB pore domain, PN1, PN2, PC1 and PC2 subdomains"/>
    <property type="match status" value="1"/>
</dbReference>
<reference evidence="2 3" key="1">
    <citation type="journal article" date="2019" name="Int. J. Syst. Evol. Microbiol.">
        <title>Anaerobacillus alkaliphilus sp. nov., a novel alkaliphilic and moderately halophilic bacterium.</title>
        <authorList>
            <person name="Borsodi A.K."/>
            <person name="Aszalos J.M."/>
            <person name="Bihari P."/>
            <person name="Nagy I."/>
            <person name="Schumann P."/>
            <person name="Sproer C."/>
            <person name="Kovacs A.L."/>
            <person name="Boka K."/>
            <person name="Dobosy P."/>
            <person name="Ovari M."/>
            <person name="Szili-Kovacs T."/>
            <person name="Toth E."/>
        </authorList>
    </citation>
    <scope>NUCLEOTIDE SEQUENCE [LARGE SCALE GENOMIC DNA]</scope>
    <source>
        <strain evidence="2 3">B16-10</strain>
    </source>
</reference>
<keyword evidence="3" id="KW-1185">Reference proteome</keyword>
<dbReference type="InterPro" id="IPR027463">
    <property type="entry name" value="AcrB_DN_DC_subdom"/>
</dbReference>
<organism evidence="2 3">
    <name type="scientific">Anaerobacillus alkaliphilus</name>
    <dbReference type="NCBI Taxonomy" id="1548597"/>
    <lineage>
        <taxon>Bacteria</taxon>
        <taxon>Bacillati</taxon>
        <taxon>Bacillota</taxon>
        <taxon>Bacilli</taxon>
        <taxon>Bacillales</taxon>
        <taxon>Bacillaceae</taxon>
        <taxon>Anaerobacillus</taxon>
    </lineage>
</organism>
<dbReference type="PANTHER" id="PTHR32063:SF0">
    <property type="entry name" value="SWARMING MOTILITY PROTEIN SWRC"/>
    <property type="match status" value="1"/>
</dbReference>